<dbReference type="InterPro" id="IPR036259">
    <property type="entry name" value="MFS_trans_sf"/>
</dbReference>
<dbReference type="EMBL" id="SMFZ01000001">
    <property type="protein sequence ID" value="TCK25179.1"/>
    <property type="molecule type" value="Genomic_DNA"/>
</dbReference>
<dbReference type="AlphaFoldDB" id="A0A4R1HYL0"/>
<feature type="transmembrane region" description="Helical" evidence="5">
    <location>
        <begin position="238"/>
        <end position="256"/>
    </location>
</feature>
<dbReference type="PANTHER" id="PTHR42718">
    <property type="entry name" value="MAJOR FACILITATOR SUPERFAMILY MULTIDRUG TRANSPORTER MFSC"/>
    <property type="match status" value="1"/>
</dbReference>
<keyword evidence="3 5" id="KW-1133">Transmembrane helix</keyword>
<evidence type="ECO:0000313" key="8">
    <source>
        <dbReference type="Proteomes" id="UP000295560"/>
    </source>
</evidence>
<feature type="transmembrane region" description="Helical" evidence="5">
    <location>
        <begin position="443"/>
        <end position="464"/>
    </location>
</feature>
<feature type="transmembrane region" description="Helical" evidence="5">
    <location>
        <begin position="306"/>
        <end position="329"/>
    </location>
</feature>
<feature type="transmembrane region" description="Helical" evidence="5">
    <location>
        <begin position="410"/>
        <end position="431"/>
    </location>
</feature>
<evidence type="ECO:0000256" key="2">
    <source>
        <dbReference type="ARBA" id="ARBA00022692"/>
    </source>
</evidence>
<keyword evidence="8" id="KW-1185">Reference proteome</keyword>
<dbReference type="RefSeq" id="WP_132421503.1">
    <property type="nucleotide sequence ID" value="NZ_SMFZ01000001.1"/>
</dbReference>
<accession>A0A4R1HYL0</accession>
<dbReference type="InterPro" id="IPR020846">
    <property type="entry name" value="MFS_dom"/>
</dbReference>
<feature type="transmembrane region" description="Helical" evidence="5">
    <location>
        <begin position="21"/>
        <end position="47"/>
    </location>
</feature>
<dbReference type="InterPro" id="IPR011701">
    <property type="entry name" value="MFS"/>
</dbReference>
<gene>
    <name evidence="7" type="ORF">EV378_0977</name>
</gene>
<feature type="transmembrane region" description="Helical" evidence="5">
    <location>
        <begin position="59"/>
        <end position="77"/>
    </location>
</feature>
<dbReference type="PROSITE" id="PS50850">
    <property type="entry name" value="MFS"/>
    <property type="match status" value="1"/>
</dbReference>
<feature type="transmembrane region" description="Helical" evidence="5">
    <location>
        <begin position="209"/>
        <end position="226"/>
    </location>
</feature>
<dbReference type="Gene3D" id="1.20.1720.10">
    <property type="entry name" value="Multidrug resistance protein D"/>
    <property type="match status" value="1"/>
</dbReference>
<dbReference type="GO" id="GO:0005886">
    <property type="term" value="C:plasma membrane"/>
    <property type="evidence" value="ECO:0007669"/>
    <property type="project" value="UniProtKB-SubCell"/>
</dbReference>
<evidence type="ECO:0000256" key="5">
    <source>
        <dbReference type="SAM" id="Phobius"/>
    </source>
</evidence>
<keyword evidence="2 5" id="KW-0812">Transmembrane</keyword>
<dbReference type="PANTHER" id="PTHR42718:SF48">
    <property type="entry name" value="CONSERVED TWO-DOMAIN MEMBRANE PROTEIN-RELATED"/>
    <property type="match status" value="1"/>
</dbReference>
<evidence type="ECO:0000313" key="7">
    <source>
        <dbReference type="EMBL" id="TCK25179.1"/>
    </source>
</evidence>
<keyword evidence="4 5" id="KW-0472">Membrane</keyword>
<evidence type="ECO:0000259" key="6">
    <source>
        <dbReference type="PROSITE" id="PS50850"/>
    </source>
</evidence>
<dbReference type="Pfam" id="PF07690">
    <property type="entry name" value="MFS_1"/>
    <property type="match status" value="1"/>
</dbReference>
<feature type="transmembrane region" description="Helical" evidence="5">
    <location>
        <begin position="176"/>
        <end position="197"/>
    </location>
</feature>
<feature type="transmembrane region" description="Helical" evidence="5">
    <location>
        <begin position="341"/>
        <end position="358"/>
    </location>
</feature>
<name>A0A4R1HYL0_PSEEN</name>
<dbReference type="CDD" id="cd17321">
    <property type="entry name" value="MFS_MMR_MDR_like"/>
    <property type="match status" value="1"/>
</dbReference>
<sequence>MGEATSVHGTDDPRPAPRPGTVLLVVSAAAFLASLDLFVVAIAFPAIRADFPGTDLAGMSWVLNGYTVVFAAFLALAGRLGDRYGHRRVFRAGLVVFTLASAACAVSPSVGVLVAARAVQALGAALLTPASLALLLAAYPAERRARAVGTWASIGAVAAALGPPVGGLLVELSWHWVFLINLPVGLAALVAAGRVLPAVRPAGTGRPDVAGAVALVAAVGALAWALVRAADAGWTDPWVAAGFVVSALGLGMVVARSVRHPVPALDLAVLRSVPLRLASTAMLLFTTGFSAMLLVNVLFLTGTWGWSARLAGLALAPGPLVVVVVARFAGGWAARFGPGPVAAAGGLSFALGPVWWLASLGPEPAYLTGVLPGQLLTGLGVGLILPSLSSVVGSALPAPRWGAGSSLLNTARQIGAVLGTALAVTVVGATTTGRGELALLRHGWIMLVVCGAAASLTGAVLWAVGTAERRPALEGAT</sequence>
<feature type="transmembrane region" description="Helical" evidence="5">
    <location>
        <begin position="89"/>
        <end position="115"/>
    </location>
</feature>
<dbReference type="SUPFAM" id="SSF103473">
    <property type="entry name" value="MFS general substrate transporter"/>
    <property type="match status" value="1"/>
</dbReference>
<proteinExistence type="predicted"/>
<feature type="transmembrane region" description="Helical" evidence="5">
    <location>
        <begin position="378"/>
        <end position="398"/>
    </location>
</feature>
<evidence type="ECO:0000256" key="3">
    <source>
        <dbReference type="ARBA" id="ARBA00022989"/>
    </source>
</evidence>
<dbReference type="GO" id="GO:0022857">
    <property type="term" value="F:transmembrane transporter activity"/>
    <property type="evidence" value="ECO:0007669"/>
    <property type="project" value="InterPro"/>
</dbReference>
<organism evidence="7 8">
    <name type="scientific">Pseudonocardia endophytica</name>
    <dbReference type="NCBI Taxonomy" id="401976"/>
    <lineage>
        <taxon>Bacteria</taxon>
        <taxon>Bacillati</taxon>
        <taxon>Actinomycetota</taxon>
        <taxon>Actinomycetes</taxon>
        <taxon>Pseudonocardiales</taxon>
        <taxon>Pseudonocardiaceae</taxon>
        <taxon>Pseudonocardia</taxon>
    </lineage>
</organism>
<evidence type="ECO:0000256" key="4">
    <source>
        <dbReference type="ARBA" id="ARBA00023136"/>
    </source>
</evidence>
<comment type="caution">
    <text evidence="7">The sequence shown here is derived from an EMBL/GenBank/DDBJ whole genome shotgun (WGS) entry which is preliminary data.</text>
</comment>
<protein>
    <submittedName>
        <fullName evidence="7">EmrB/QacA subfamily drug resistance transporter</fullName>
    </submittedName>
</protein>
<feature type="transmembrane region" description="Helical" evidence="5">
    <location>
        <begin position="121"/>
        <end position="139"/>
    </location>
</feature>
<feature type="transmembrane region" description="Helical" evidence="5">
    <location>
        <begin position="151"/>
        <end position="170"/>
    </location>
</feature>
<comment type="subcellular location">
    <subcellularLocation>
        <location evidence="1">Cell membrane</location>
        <topology evidence="1">Multi-pass membrane protein</topology>
    </subcellularLocation>
</comment>
<dbReference type="Gene3D" id="1.20.1250.20">
    <property type="entry name" value="MFS general substrate transporter like domains"/>
    <property type="match status" value="1"/>
</dbReference>
<dbReference type="OrthoDB" id="7375466at2"/>
<reference evidence="7 8" key="1">
    <citation type="submission" date="2019-03" db="EMBL/GenBank/DDBJ databases">
        <title>Sequencing the genomes of 1000 actinobacteria strains.</title>
        <authorList>
            <person name="Klenk H.-P."/>
        </authorList>
    </citation>
    <scope>NUCLEOTIDE SEQUENCE [LARGE SCALE GENOMIC DNA]</scope>
    <source>
        <strain evidence="7 8">DSM 44969</strain>
    </source>
</reference>
<dbReference type="Proteomes" id="UP000295560">
    <property type="component" value="Unassembled WGS sequence"/>
</dbReference>
<evidence type="ECO:0000256" key="1">
    <source>
        <dbReference type="ARBA" id="ARBA00004651"/>
    </source>
</evidence>
<feature type="domain" description="Major facilitator superfamily (MFS) profile" evidence="6">
    <location>
        <begin position="22"/>
        <end position="470"/>
    </location>
</feature>
<feature type="transmembrane region" description="Helical" evidence="5">
    <location>
        <begin position="277"/>
        <end position="300"/>
    </location>
</feature>